<reference evidence="1" key="1">
    <citation type="submission" date="2014-11" db="EMBL/GenBank/DDBJ databases">
        <authorList>
            <person name="Malar M.C."/>
            <person name="Sen D."/>
            <person name="Tripathy S."/>
        </authorList>
    </citation>
    <scope>NUCLEOTIDE SEQUENCE</scope>
    <source>
        <strain evidence="1">BDU141951</strain>
    </source>
</reference>
<protein>
    <submittedName>
        <fullName evidence="1">Uncharacterized protein</fullName>
    </submittedName>
</protein>
<name>A0A0C1Y5G7_9CYAN</name>
<accession>A0A0C1Y5G7</accession>
<organism evidence="1">
    <name type="scientific">Lyngbya confervoides BDU141951</name>
    <dbReference type="NCBI Taxonomy" id="1574623"/>
    <lineage>
        <taxon>Bacteria</taxon>
        <taxon>Bacillati</taxon>
        <taxon>Cyanobacteriota</taxon>
        <taxon>Cyanophyceae</taxon>
        <taxon>Oscillatoriophycideae</taxon>
        <taxon>Oscillatoriales</taxon>
        <taxon>Microcoleaceae</taxon>
        <taxon>Lyngbya</taxon>
    </lineage>
</organism>
<evidence type="ECO:0000313" key="1">
    <source>
        <dbReference type="EMBL" id="NEV68677.1"/>
    </source>
</evidence>
<sequence length="96" mass="10274">MAAEISNNPESEISKTQRVAIALRYFLLGAVLSGIPVLAYLWLSVDMTYGSWAALETGRLVGAIAIPLVAGLLAARFGQRAIRVLSDLLESANLPF</sequence>
<gene>
    <name evidence="1" type="ORF">QQ91_016315</name>
</gene>
<dbReference type="EMBL" id="JTHE02000003">
    <property type="protein sequence ID" value="NEV68677.1"/>
    <property type="molecule type" value="Genomic_DNA"/>
</dbReference>
<dbReference type="AlphaFoldDB" id="A0A0C1Y5G7"/>
<proteinExistence type="predicted"/>
<reference evidence="1" key="3">
    <citation type="submission" date="2020-02" db="EMBL/GenBank/DDBJ databases">
        <authorList>
            <person name="Sarangi A.N."/>
            <person name="Ghosh S."/>
            <person name="Mukherjee M."/>
            <person name="Tripathy S."/>
        </authorList>
    </citation>
    <scope>NUCLEOTIDE SEQUENCE</scope>
    <source>
        <strain evidence="1">BDU141951</strain>
    </source>
</reference>
<comment type="caution">
    <text evidence="1">The sequence shown here is derived from an EMBL/GenBank/DDBJ whole genome shotgun (WGS) entry which is preliminary data.</text>
</comment>
<reference evidence="1" key="2">
    <citation type="journal article" date="2015" name="Genome Announc.">
        <title>Draft Genome Sequence of Filamentous Marine Cyanobacterium Lyngbya confervoides Strain BDU141951.</title>
        <authorList>
            <person name="Chandrababunaidu M.M."/>
            <person name="Sen D."/>
            <person name="Tripathy S."/>
        </authorList>
    </citation>
    <scope>NUCLEOTIDE SEQUENCE</scope>
    <source>
        <strain evidence="1">BDU141951</strain>
    </source>
</reference>